<gene>
    <name evidence="1" type="ORF">PECUL_23A033522</name>
</gene>
<dbReference type="EMBL" id="OW240923">
    <property type="protein sequence ID" value="CAH2324476.1"/>
    <property type="molecule type" value="Genomic_DNA"/>
</dbReference>
<proteinExistence type="predicted"/>
<dbReference type="AlphaFoldDB" id="A0AAD1TEC2"/>
<keyword evidence="2" id="KW-1185">Reference proteome</keyword>
<name>A0AAD1TEC2_PELCU</name>
<dbReference type="Proteomes" id="UP001295444">
    <property type="component" value="Chromosome 12"/>
</dbReference>
<organism evidence="1 2">
    <name type="scientific">Pelobates cultripes</name>
    <name type="common">Western spadefoot toad</name>
    <dbReference type="NCBI Taxonomy" id="61616"/>
    <lineage>
        <taxon>Eukaryota</taxon>
        <taxon>Metazoa</taxon>
        <taxon>Chordata</taxon>
        <taxon>Craniata</taxon>
        <taxon>Vertebrata</taxon>
        <taxon>Euteleostomi</taxon>
        <taxon>Amphibia</taxon>
        <taxon>Batrachia</taxon>
        <taxon>Anura</taxon>
        <taxon>Pelobatoidea</taxon>
        <taxon>Pelobatidae</taxon>
        <taxon>Pelobates</taxon>
    </lineage>
</organism>
<evidence type="ECO:0000313" key="1">
    <source>
        <dbReference type="EMBL" id="CAH2324476.1"/>
    </source>
</evidence>
<accession>A0AAD1TEC2</accession>
<protein>
    <submittedName>
        <fullName evidence="1">Uncharacterized protein</fullName>
    </submittedName>
</protein>
<sequence>MESRLSGTSCNHEECSPPKFPAGEFAATADWDTIILYQSKKEDMSWLRDYISCPTRTEIARYTLDSRVYRAETEVQTTSAIVHGEHEATTLSELFRAHLTTLNDHMNNTGRSANLRVRGIPEAESQERIP</sequence>
<reference evidence="1" key="1">
    <citation type="submission" date="2022-03" db="EMBL/GenBank/DDBJ databases">
        <authorList>
            <person name="Alioto T."/>
            <person name="Alioto T."/>
            <person name="Gomez Garrido J."/>
        </authorList>
    </citation>
    <scope>NUCLEOTIDE SEQUENCE</scope>
</reference>
<evidence type="ECO:0000313" key="2">
    <source>
        <dbReference type="Proteomes" id="UP001295444"/>
    </source>
</evidence>